<evidence type="ECO:0000313" key="8">
    <source>
        <dbReference type="Proteomes" id="UP000256645"/>
    </source>
</evidence>
<dbReference type="InterPro" id="IPR042099">
    <property type="entry name" value="ANL_N_sf"/>
</dbReference>
<evidence type="ECO:0000259" key="6">
    <source>
        <dbReference type="PROSITE" id="PS50075"/>
    </source>
</evidence>
<sequence length="1643" mass="184519">MSPSSTKDGMTELPVNSTSQPYQHSKDYIGKPRPIRVILIGCGISGIGAAKLFREKFSGKPVELVIYERNKDVGGTWLQNRYPGCACDVLSHIYAYSWESNPNWSRAYVESPEIWEYFKGRSVAYGVDEFLKLSHKVVGATWQAEKGKWKVGVENTVNGETFFDEAEVLINAGGYLSSWVWPQIPGLQTFKGHMTHSAHWDDKYVYDETKTVAVIGSGSSAIQIVPQLQKKVKHLTSFNRGPIWITPEWNAQFAKDGRGTTFSKEQRDYWSSHPEEFFAYRQEVEADLNNIVDLLYKDTDVQKDARLQAAEDMKKKLEAKEGLAEKLVPDFVVGCRRVTPGTGYLEALAAENVTVQTDQISEIYGEGIKMEDGTVIKVDSIICATGFDSSYKPAFPVIGLEGKDLREEWKDEPRSYLSIAAANFPNYFIIAGPNFTISNGGLLCNLEVCINYTYKAVEKISKQGIKSMVPKQAAVDDFQEHKDSAMQDMVWTSHCSSWYKNGKTGGKVWGPWCGSSLHFMELMEEPRWEDWDFEYLNKNRFHYLGFGKSSREVLGGDLAYYLKPPTKITAEPQSPEMVQRIDDDKGELNLRDYSTFSSIIFLAIMDCPTPRYGKRTLLSLIDLQAEETPNQVKYSYSLTSDPSDGFRNVTSAQYANSINRAAKWLEGSLGRKSTTFEPVGYIGPPDFRYHILAFAAVKAGYQVLYNSPRNSVEGHMNVINHSDCNIWALPSQKIVNVEQILARKDFKVIQVPELEEFLDETVVPVYPYEKTWEQARFEPFMTLHTSGSTGLPKPIVVRHGLLTTMDSFRLLKDVEGRTLQVKSWENKTFYSAFPNFHSAGIMANFGLAIYWGVTIKYGPTNKPVNTSLIESIIDNANIDGLIIPPAVVEELAITPSSMKKLKRIKCILTGGGPVSPEAGSKIWEVTRLDNVLGTTEGGLYPALQSEPDSWNYFHFHPACGFEYRPYGTGELYEQFQVRQPELDLHQGFLVTFRGEDEVSINDLFSAHPTKKGRWLYRGRNDDIVVLSNGEKLNPLDMEASLNDHPSVGEARFQTAVLIELKNPNISTEEKRTISESIWEAVKSANTDAPNHARVQYGFMVFATPEKPFYRAGKGTVQRRLTLGAYEEEIDQLYAAAESDTKMSPLEMSSLGSTIEGLKQIVREATGSNIDVDEDFFIAGMDSLTVFSLVRNLRSALRNENIPRELMANDVYNNPTIRSLAEVIFSSTESNEAEEPRTTKEKNIQQMKSLIDKYTEGLPLPAPGALPKTLENGYAVVLTGSTGSLGSYILDDLLTLEHISRIYCLNRAVDGKEKQTENSRKRGLRTNWDDKVRFWHADLSKPQFGLKEAQYRELLQHTTQIIHNQWQVDFNLSLASFEPHIRGVRHLVNFSSQSIYKAEIFFISSIGTASGKDWNEPVPESLITDLGSSGSGYGSSKLVSELILAEASKVSKISTTICRVGQIAGPVRSIKGMWNQQEWLPTIISTSQYLGKIPESLASMDRVDWIPVDTLSAIILELASVDKLAKDVSSEFEVVPKVYHCVNPSNRPWSELLPTVSRHLPAAKSTSWEEWLAALTESAKRGEVKSNPGIKLLSFYEDADASHKSRREPPILNTAITVAKSHLLKDVGPVTEEWMGLWMRQWGY</sequence>
<evidence type="ECO:0000313" key="7">
    <source>
        <dbReference type="EMBL" id="RDW82779.1"/>
    </source>
</evidence>
<dbReference type="InterPro" id="IPR009081">
    <property type="entry name" value="PP-bd_ACP"/>
</dbReference>
<dbReference type="Pfam" id="PF07993">
    <property type="entry name" value="NAD_binding_4"/>
    <property type="match status" value="1"/>
</dbReference>
<evidence type="ECO:0000256" key="3">
    <source>
        <dbReference type="ARBA" id="ARBA00022827"/>
    </source>
</evidence>
<protein>
    <recommendedName>
        <fullName evidence="6">Carrier domain-containing protein</fullName>
    </recommendedName>
</protein>
<dbReference type="Pfam" id="PF00550">
    <property type="entry name" value="PP-binding"/>
    <property type="match status" value="1"/>
</dbReference>
<dbReference type="Gene3D" id="3.40.50.12780">
    <property type="entry name" value="N-terminal domain of ligase-like"/>
    <property type="match status" value="1"/>
</dbReference>
<dbReference type="Pfam" id="PF23562">
    <property type="entry name" value="AMP-binding_C_3"/>
    <property type="match status" value="1"/>
</dbReference>
<gene>
    <name evidence="7" type="ORF">BP6252_03891</name>
</gene>
<dbReference type="InterPro" id="IPR013120">
    <property type="entry name" value="FAR_NAD-bd"/>
</dbReference>
<dbReference type="InterPro" id="IPR020946">
    <property type="entry name" value="Flavin_mOase-like"/>
</dbReference>
<name>A0A3D8S8V1_9HELO</name>
<keyword evidence="4" id="KW-0560">Oxidoreductase</keyword>
<dbReference type="PANTHER" id="PTHR42877">
    <property type="entry name" value="L-ORNITHINE N(5)-MONOOXYGENASE-RELATED"/>
    <property type="match status" value="1"/>
</dbReference>
<dbReference type="Pfam" id="PF00501">
    <property type="entry name" value="AMP-binding"/>
    <property type="match status" value="1"/>
</dbReference>
<dbReference type="SUPFAM" id="SSF56801">
    <property type="entry name" value="Acetyl-CoA synthetase-like"/>
    <property type="match status" value="1"/>
</dbReference>
<dbReference type="PROSITE" id="PS50075">
    <property type="entry name" value="CARRIER"/>
    <property type="match status" value="1"/>
</dbReference>
<dbReference type="GO" id="GO:0050661">
    <property type="term" value="F:NADP binding"/>
    <property type="evidence" value="ECO:0007669"/>
    <property type="project" value="InterPro"/>
</dbReference>
<dbReference type="EMBL" id="PDLM01000003">
    <property type="protein sequence ID" value="RDW82779.1"/>
    <property type="molecule type" value="Genomic_DNA"/>
</dbReference>
<feature type="domain" description="Carrier" evidence="6">
    <location>
        <begin position="1148"/>
        <end position="1227"/>
    </location>
</feature>
<dbReference type="GO" id="GO:0050660">
    <property type="term" value="F:flavin adenine dinucleotide binding"/>
    <property type="evidence" value="ECO:0007669"/>
    <property type="project" value="InterPro"/>
</dbReference>
<dbReference type="Gene3D" id="3.40.50.720">
    <property type="entry name" value="NAD(P)-binding Rossmann-like Domain"/>
    <property type="match status" value="1"/>
</dbReference>
<feature type="region of interest" description="Disordered" evidence="5">
    <location>
        <begin position="1"/>
        <end position="26"/>
    </location>
</feature>
<dbReference type="InterPro" id="IPR036736">
    <property type="entry name" value="ACP-like_sf"/>
</dbReference>
<evidence type="ECO:0000256" key="2">
    <source>
        <dbReference type="ARBA" id="ARBA00022630"/>
    </source>
</evidence>
<evidence type="ECO:0000256" key="4">
    <source>
        <dbReference type="ARBA" id="ARBA00023002"/>
    </source>
</evidence>
<dbReference type="SUPFAM" id="SSF51735">
    <property type="entry name" value="NAD(P)-binding Rossmann-fold domains"/>
    <property type="match status" value="1"/>
</dbReference>
<comment type="similarity">
    <text evidence="1">Belongs to the FAD-binding monooxygenase family.</text>
</comment>
<evidence type="ECO:0000256" key="1">
    <source>
        <dbReference type="ARBA" id="ARBA00010139"/>
    </source>
</evidence>
<dbReference type="GO" id="GO:0004499">
    <property type="term" value="F:N,N-dimethylaniline monooxygenase activity"/>
    <property type="evidence" value="ECO:0007669"/>
    <property type="project" value="InterPro"/>
</dbReference>
<evidence type="ECO:0000256" key="5">
    <source>
        <dbReference type="SAM" id="MobiDB-lite"/>
    </source>
</evidence>
<dbReference type="Proteomes" id="UP000256645">
    <property type="component" value="Unassembled WGS sequence"/>
</dbReference>
<dbReference type="InterPro" id="IPR000873">
    <property type="entry name" value="AMP-dep_synth/lig_dom"/>
</dbReference>
<dbReference type="SUPFAM" id="SSF51905">
    <property type="entry name" value="FAD/NAD(P)-binding domain"/>
    <property type="match status" value="2"/>
</dbReference>
<dbReference type="InterPro" id="IPR036188">
    <property type="entry name" value="FAD/NAD-bd_sf"/>
</dbReference>
<dbReference type="Gene3D" id="1.10.1200.10">
    <property type="entry name" value="ACP-like"/>
    <property type="match status" value="1"/>
</dbReference>
<accession>A0A3D8S8V1</accession>
<dbReference type="InterPro" id="IPR051209">
    <property type="entry name" value="FAD-bind_Monooxygenase_sf"/>
</dbReference>
<dbReference type="Gene3D" id="3.50.50.60">
    <property type="entry name" value="FAD/NAD(P)-binding domain"/>
    <property type="match status" value="2"/>
</dbReference>
<dbReference type="InterPro" id="IPR036291">
    <property type="entry name" value="NAD(P)-bd_dom_sf"/>
</dbReference>
<dbReference type="Pfam" id="PF00743">
    <property type="entry name" value="FMO-like"/>
    <property type="match status" value="1"/>
</dbReference>
<feature type="compositionally biased region" description="Polar residues" evidence="5">
    <location>
        <begin position="1"/>
        <end position="23"/>
    </location>
</feature>
<dbReference type="STRING" id="1849047.A0A3D8S8V1"/>
<keyword evidence="3" id="KW-0274">FAD</keyword>
<comment type="caution">
    <text evidence="7">The sequence shown here is derived from an EMBL/GenBank/DDBJ whole genome shotgun (WGS) entry which is preliminary data.</text>
</comment>
<proteinExistence type="inferred from homology"/>
<keyword evidence="8" id="KW-1185">Reference proteome</keyword>
<dbReference type="PANTHER" id="PTHR42877:SF7">
    <property type="entry name" value="FLAVIN-BINDING MONOOXYGENASE-RELATED"/>
    <property type="match status" value="1"/>
</dbReference>
<organism evidence="7 8">
    <name type="scientific">Coleophoma cylindrospora</name>
    <dbReference type="NCBI Taxonomy" id="1849047"/>
    <lineage>
        <taxon>Eukaryota</taxon>
        <taxon>Fungi</taxon>
        <taxon>Dikarya</taxon>
        <taxon>Ascomycota</taxon>
        <taxon>Pezizomycotina</taxon>
        <taxon>Leotiomycetes</taxon>
        <taxon>Helotiales</taxon>
        <taxon>Dermateaceae</taxon>
        <taxon>Coleophoma</taxon>
    </lineage>
</organism>
<dbReference type="OrthoDB" id="429813at2759"/>
<keyword evidence="2" id="KW-0285">Flavoprotein</keyword>
<reference evidence="7 8" key="1">
    <citation type="journal article" date="2018" name="IMA Fungus">
        <title>IMA Genome-F 9: Draft genome sequence of Annulohypoxylon stygium, Aspergillus mulundensis, Berkeleyomyces basicola (syn. Thielaviopsis basicola), Ceratocystis smalleyi, two Cercospora beticola strains, Coleophoma cylindrospora, Fusarium fracticaudum, Phialophora cf. hyalina, and Morchella septimelata.</title>
        <authorList>
            <person name="Wingfield B.D."/>
            <person name="Bills G.F."/>
            <person name="Dong Y."/>
            <person name="Huang W."/>
            <person name="Nel W.J."/>
            <person name="Swalarsk-Parry B.S."/>
            <person name="Vaghefi N."/>
            <person name="Wilken P.M."/>
            <person name="An Z."/>
            <person name="de Beer Z.W."/>
            <person name="De Vos L."/>
            <person name="Chen L."/>
            <person name="Duong T.A."/>
            <person name="Gao Y."/>
            <person name="Hammerbacher A."/>
            <person name="Kikkert J.R."/>
            <person name="Li Y."/>
            <person name="Li H."/>
            <person name="Li K."/>
            <person name="Li Q."/>
            <person name="Liu X."/>
            <person name="Ma X."/>
            <person name="Naidoo K."/>
            <person name="Pethybridge S.J."/>
            <person name="Sun J."/>
            <person name="Steenkamp E.T."/>
            <person name="van der Nest M.A."/>
            <person name="van Wyk S."/>
            <person name="Wingfield M.J."/>
            <person name="Xiong C."/>
            <person name="Yue Q."/>
            <person name="Zhang X."/>
        </authorList>
    </citation>
    <scope>NUCLEOTIDE SEQUENCE [LARGE SCALE GENOMIC DNA]</scope>
    <source>
        <strain evidence="7 8">BP6252</strain>
    </source>
</reference>
<dbReference type="SUPFAM" id="SSF47336">
    <property type="entry name" value="ACP-like"/>
    <property type="match status" value="1"/>
</dbReference>